<sequence>MKKRLISGYFSSVPDAALVTETLNAQWNNADNESTVQNNDNGTKAERPDPSV</sequence>
<dbReference type="AlphaFoldDB" id="A0A498R1N9"/>
<dbReference type="Proteomes" id="UP000277811">
    <property type="component" value="Unassembled WGS sequence"/>
</dbReference>
<name>A0A498R1N9_9FIRM</name>
<evidence type="ECO:0000256" key="1">
    <source>
        <dbReference type="SAM" id="MobiDB-lite"/>
    </source>
</evidence>
<evidence type="ECO:0000313" key="2">
    <source>
        <dbReference type="EMBL" id="VBB05281.1"/>
    </source>
</evidence>
<feature type="compositionally biased region" description="Polar residues" evidence="1">
    <location>
        <begin position="29"/>
        <end position="42"/>
    </location>
</feature>
<feature type="compositionally biased region" description="Basic and acidic residues" evidence="1">
    <location>
        <begin position="43"/>
        <end position="52"/>
    </location>
</feature>
<reference evidence="2 3" key="1">
    <citation type="submission" date="2018-06" db="EMBL/GenBank/DDBJ databases">
        <authorList>
            <person name="Strepis N."/>
        </authorList>
    </citation>
    <scope>NUCLEOTIDE SEQUENCE [LARGE SCALE GENOMIC DNA]</scope>
    <source>
        <strain evidence="2">LUCI</strain>
    </source>
</reference>
<dbReference type="RefSeq" id="WP_165865854.1">
    <property type="nucleotide sequence ID" value="NZ_UPPP01000054.1"/>
</dbReference>
<protein>
    <submittedName>
        <fullName evidence="2">Uncharacterized protein</fullName>
    </submittedName>
</protein>
<evidence type="ECO:0000313" key="3">
    <source>
        <dbReference type="Proteomes" id="UP000277811"/>
    </source>
</evidence>
<feature type="region of interest" description="Disordered" evidence="1">
    <location>
        <begin position="29"/>
        <end position="52"/>
    </location>
</feature>
<organism evidence="2 3">
    <name type="scientific">Lucifera butyrica</name>
    <dbReference type="NCBI Taxonomy" id="1351585"/>
    <lineage>
        <taxon>Bacteria</taxon>
        <taxon>Bacillati</taxon>
        <taxon>Bacillota</taxon>
        <taxon>Negativicutes</taxon>
        <taxon>Veillonellales</taxon>
        <taxon>Veillonellaceae</taxon>
        <taxon>Lucifera</taxon>
    </lineage>
</organism>
<proteinExistence type="predicted"/>
<keyword evidence="3" id="KW-1185">Reference proteome</keyword>
<accession>A0A498R1N9</accession>
<gene>
    <name evidence="2" type="ORF">LUCI_0488</name>
</gene>
<dbReference type="EMBL" id="UPPP01000054">
    <property type="protein sequence ID" value="VBB05281.1"/>
    <property type="molecule type" value="Genomic_DNA"/>
</dbReference>